<keyword evidence="2" id="KW-1185">Reference proteome</keyword>
<evidence type="ECO:0000313" key="2">
    <source>
        <dbReference type="Proteomes" id="UP000078532"/>
    </source>
</evidence>
<protein>
    <submittedName>
        <fullName evidence="1">Uncharacterized protein</fullName>
    </submittedName>
</protein>
<dbReference type="AlphaFoldDB" id="A0A1B7LIU6"/>
<dbReference type="STRING" id="1838280.A6M21_03530"/>
<accession>A0A1B7LIU6</accession>
<organism evidence="1 2">
    <name type="scientific">Desulfotomaculum copahuensis</name>
    <dbReference type="NCBI Taxonomy" id="1838280"/>
    <lineage>
        <taxon>Bacteria</taxon>
        <taxon>Bacillati</taxon>
        <taxon>Bacillota</taxon>
        <taxon>Clostridia</taxon>
        <taxon>Eubacteriales</taxon>
        <taxon>Desulfotomaculaceae</taxon>
        <taxon>Desulfotomaculum</taxon>
    </lineage>
</organism>
<gene>
    <name evidence="1" type="ORF">A6M21_03530</name>
</gene>
<dbReference type="EMBL" id="LYVF01000013">
    <property type="protein sequence ID" value="OAT86499.1"/>
    <property type="molecule type" value="Genomic_DNA"/>
</dbReference>
<name>A0A1B7LIU6_9FIRM</name>
<proteinExistence type="predicted"/>
<comment type="caution">
    <text evidence="1">The sequence shown here is derived from an EMBL/GenBank/DDBJ whole genome shotgun (WGS) entry which is preliminary data.</text>
</comment>
<reference evidence="1 2" key="1">
    <citation type="submission" date="2016-04" db="EMBL/GenBank/DDBJ databases">
        <authorList>
            <person name="Evans L.H."/>
            <person name="Alamgir A."/>
            <person name="Owens N."/>
            <person name="Weber N.D."/>
            <person name="Virtaneva K."/>
            <person name="Barbian K."/>
            <person name="Babar A."/>
            <person name="Rosenke K."/>
        </authorList>
    </citation>
    <scope>NUCLEOTIDE SEQUENCE [LARGE SCALE GENOMIC DNA]</scope>
    <source>
        <strain evidence="1 2">LMa1</strain>
    </source>
</reference>
<evidence type="ECO:0000313" key="1">
    <source>
        <dbReference type="EMBL" id="OAT86499.1"/>
    </source>
</evidence>
<sequence length="91" mass="9270">MPGKSGPLAAALPDYTCLAALLSGAHAGCQGGLPVLLYRLQPLFYPAIYRCPGGDAGFIPVAAASTPGQPFSRRRDVAPGAGRVSMMGVLI</sequence>
<dbReference type="Proteomes" id="UP000078532">
    <property type="component" value="Unassembled WGS sequence"/>
</dbReference>